<evidence type="ECO:0000313" key="1">
    <source>
        <dbReference type="EMBL" id="KAK4148392.1"/>
    </source>
</evidence>
<protein>
    <submittedName>
        <fullName evidence="1">Uncharacterized protein</fullName>
    </submittedName>
</protein>
<comment type="caution">
    <text evidence="1">The sequence shown here is derived from an EMBL/GenBank/DDBJ whole genome shotgun (WGS) entry which is preliminary data.</text>
</comment>
<reference evidence="1" key="1">
    <citation type="journal article" date="2023" name="Mol. Phylogenet. Evol.">
        <title>Genome-scale phylogeny and comparative genomics of the fungal order Sordariales.</title>
        <authorList>
            <person name="Hensen N."/>
            <person name="Bonometti L."/>
            <person name="Westerberg I."/>
            <person name="Brannstrom I.O."/>
            <person name="Guillou S."/>
            <person name="Cros-Aarteil S."/>
            <person name="Calhoun S."/>
            <person name="Haridas S."/>
            <person name="Kuo A."/>
            <person name="Mondo S."/>
            <person name="Pangilinan J."/>
            <person name="Riley R."/>
            <person name="LaButti K."/>
            <person name="Andreopoulos B."/>
            <person name="Lipzen A."/>
            <person name="Chen C."/>
            <person name="Yan M."/>
            <person name="Daum C."/>
            <person name="Ng V."/>
            <person name="Clum A."/>
            <person name="Steindorff A."/>
            <person name="Ohm R.A."/>
            <person name="Martin F."/>
            <person name="Silar P."/>
            <person name="Natvig D.O."/>
            <person name="Lalanne C."/>
            <person name="Gautier V."/>
            <person name="Ament-Velasquez S.L."/>
            <person name="Kruys A."/>
            <person name="Hutchinson M.I."/>
            <person name="Powell A.J."/>
            <person name="Barry K."/>
            <person name="Miller A.N."/>
            <person name="Grigoriev I.V."/>
            <person name="Debuchy R."/>
            <person name="Gladieux P."/>
            <person name="Hiltunen Thoren M."/>
            <person name="Johannesson H."/>
        </authorList>
    </citation>
    <scope>NUCLEOTIDE SEQUENCE</scope>
    <source>
        <strain evidence="1">CBS 538.74</strain>
    </source>
</reference>
<accession>A0AAN6VBN9</accession>
<name>A0AAN6VBN9_9PEZI</name>
<keyword evidence="2" id="KW-1185">Reference proteome</keyword>
<reference evidence="1" key="2">
    <citation type="submission" date="2023-05" db="EMBL/GenBank/DDBJ databases">
        <authorList>
            <consortium name="Lawrence Berkeley National Laboratory"/>
            <person name="Steindorff A."/>
            <person name="Hensen N."/>
            <person name="Bonometti L."/>
            <person name="Westerberg I."/>
            <person name="Brannstrom I.O."/>
            <person name="Guillou S."/>
            <person name="Cros-Aarteil S."/>
            <person name="Calhoun S."/>
            <person name="Haridas S."/>
            <person name="Kuo A."/>
            <person name="Mondo S."/>
            <person name="Pangilinan J."/>
            <person name="Riley R."/>
            <person name="Labutti K."/>
            <person name="Andreopoulos B."/>
            <person name="Lipzen A."/>
            <person name="Chen C."/>
            <person name="Yanf M."/>
            <person name="Daum C."/>
            <person name="Ng V."/>
            <person name="Clum A."/>
            <person name="Ohm R."/>
            <person name="Martin F."/>
            <person name="Silar P."/>
            <person name="Natvig D."/>
            <person name="Lalanne C."/>
            <person name="Gautier V."/>
            <person name="Ament-Velasquez S.L."/>
            <person name="Kruys A."/>
            <person name="Hutchinson M.I."/>
            <person name="Powell A.J."/>
            <person name="Barry K."/>
            <person name="Miller A.N."/>
            <person name="Grigoriev I.V."/>
            <person name="Debuchy R."/>
            <person name="Gladieux P."/>
            <person name="Thoren M.H."/>
            <person name="Johannesson H."/>
        </authorList>
    </citation>
    <scope>NUCLEOTIDE SEQUENCE</scope>
    <source>
        <strain evidence="1">CBS 538.74</strain>
    </source>
</reference>
<sequence>MAGILLHKRLRTFKSAADDEGDFLLAIQHQHAAEGFRHQIGRETESIAAVVRHHLRLRHDDSCVVLPPDSWIQGGFNLCVLVDF</sequence>
<evidence type="ECO:0000313" key="2">
    <source>
        <dbReference type="Proteomes" id="UP001302745"/>
    </source>
</evidence>
<proteinExistence type="predicted"/>
<dbReference type="AlphaFoldDB" id="A0AAN6VBN9"/>
<organism evidence="1 2">
    <name type="scientific">Chaetomidium leptoderma</name>
    <dbReference type="NCBI Taxonomy" id="669021"/>
    <lineage>
        <taxon>Eukaryota</taxon>
        <taxon>Fungi</taxon>
        <taxon>Dikarya</taxon>
        <taxon>Ascomycota</taxon>
        <taxon>Pezizomycotina</taxon>
        <taxon>Sordariomycetes</taxon>
        <taxon>Sordariomycetidae</taxon>
        <taxon>Sordariales</taxon>
        <taxon>Chaetomiaceae</taxon>
        <taxon>Chaetomidium</taxon>
    </lineage>
</organism>
<dbReference type="EMBL" id="MU857434">
    <property type="protein sequence ID" value="KAK4148392.1"/>
    <property type="molecule type" value="Genomic_DNA"/>
</dbReference>
<gene>
    <name evidence="1" type="ORF">C8A00DRAFT_39053</name>
</gene>
<dbReference type="Proteomes" id="UP001302745">
    <property type="component" value="Unassembled WGS sequence"/>
</dbReference>